<organism evidence="1 2">
    <name type="scientific">Blastococcus deserti</name>
    <dbReference type="NCBI Taxonomy" id="2259033"/>
    <lineage>
        <taxon>Bacteria</taxon>
        <taxon>Bacillati</taxon>
        <taxon>Actinomycetota</taxon>
        <taxon>Actinomycetes</taxon>
        <taxon>Geodermatophilales</taxon>
        <taxon>Geodermatophilaceae</taxon>
        <taxon>Blastococcus</taxon>
    </lineage>
</organism>
<reference evidence="2" key="1">
    <citation type="journal article" date="2019" name="Int. J. Syst. Evol. Microbiol.">
        <title>The Global Catalogue of Microorganisms (GCM) 10K type strain sequencing project: providing services to taxonomists for standard genome sequencing and annotation.</title>
        <authorList>
            <consortium name="The Broad Institute Genomics Platform"/>
            <consortium name="The Broad Institute Genome Sequencing Center for Infectious Disease"/>
            <person name="Wu L."/>
            <person name="Ma J."/>
        </authorList>
    </citation>
    <scope>NUCLEOTIDE SEQUENCE [LARGE SCALE GENOMIC DNA]</scope>
    <source>
        <strain evidence="2">JCM 3338</strain>
    </source>
</reference>
<evidence type="ECO:0000313" key="1">
    <source>
        <dbReference type="EMBL" id="MFD2091136.1"/>
    </source>
</evidence>
<comment type="caution">
    <text evidence="1">The sequence shown here is derived from an EMBL/GenBank/DDBJ whole genome shotgun (WGS) entry which is preliminary data.</text>
</comment>
<proteinExistence type="predicted"/>
<gene>
    <name evidence="1" type="ORF">ACFSHS_06060</name>
</gene>
<dbReference type="RefSeq" id="WP_376873085.1">
    <property type="nucleotide sequence ID" value="NZ_JBHUHP010000004.1"/>
</dbReference>
<name>A0ABW4X8S2_9ACTN</name>
<evidence type="ECO:0000313" key="2">
    <source>
        <dbReference type="Proteomes" id="UP001597402"/>
    </source>
</evidence>
<sequence length="525" mass="58140">MDLKQLMGRVIDTLYDGLTGGSAELPLPDNVMLNWLMPGVPFDPSAFDFAIQGPFAGPSELTLDSFRELVEALMADDGDGQGMDRAQAVEQAKVLYQQNLLGSWEQWSRLVDFIPLGVPSAEGSRWSATRGQGKHKHVSVVFAQANQTLSHVYRDTLERCEVADEPLTEQQQKIVDRMRELLTENVEVEDFITGEKRVEPRESRAMIAYKEKRSAYDNAVTDYASRLARANNGTAADLIEWQRSGGIYRRRATDALRDWIATGYKNDIERAQATLSHILGGSMVQWKDNLLQILADIDNNTTGAFGYPFHPASVLPGGFARSTGWSHFSETDMQRRVSSSSTSRQGTASVGFTLGFFSFGGAGGGGVKEEEFSFQSESFGMEFDYTTVEIMRPAFNPNFFLSRGWRPRDSFIRDHGPLHSNGEQPPKGAMIGYPTKALFVRDLKIYSTDVARFMRSRETDVKGGATFAIGPIGVGGTYQQSSKQGQSNLTVHSDSIEVTGLQLVCFLSALFPYTANPSPDVKHWI</sequence>
<keyword evidence="2" id="KW-1185">Reference proteome</keyword>
<dbReference type="EMBL" id="JBHUHP010000004">
    <property type="protein sequence ID" value="MFD2091136.1"/>
    <property type="molecule type" value="Genomic_DNA"/>
</dbReference>
<accession>A0ABW4X8S2</accession>
<protein>
    <recommendedName>
        <fullName evidence="3">Tc toxin complex TcA C-terminal TcB-binding domain-containing protein</fullName>
    </recommendedName>
</protein>
<dbReference type="Proteomes" id="UP001597402">
    <property type="component" value="Unassembled WGS sequence"/>
</dbReference>
<evidence type="ECO:0008006" key="3">
    <source>
        <dbReference type="Google" id="ProtNLM"/>
    </source>
</evidence>